<evidence type="ECO:0000256" key="1">
    <source>
        <dbReference type="SAM" id="MobiDB-lite"/>
    </source>
</evidence>
<gene>
    <name evidence="2" type="ORF">J0I24_07965</name>
</gene>
<sequence length="301" mass="33345">MGRPPRRLPCPPPPEHPMPASEDVLRALAQVMAPLARLLLASGLDYTRLAAELKPLFIEQARLELLRSGQKDTDSAISLLSGVHRKDVREWRTNGLSGRIAQEMSISSQVFARWVQDPLYRDRRKRPKPLPRLGPAPSFDSLARNVTQDIHPFTALTDLLRLGLVTVKTVKGQEWIVPHREGFVPPPGSRDLLDLFGANLSDHAAAAVGNLLGQPPQLEQSVFAEGVTPESSRELGELARKLWAQARAEMITEATRRYAADQGRADATCRLRFGAYYWAEDVSQQTPQPDPTATGDDRDDA</sequence>
<proteinExistence type="predicted"/>
<organism evidence="2 3">
    <name type="scientific">Thiomonas arsenitoxydans (strain DSM 22701 / CIP 110005 / 3As)</name>
    <dbReference type="NCBI Taxonomy" id="426114"/>
    <lineage>
        <taxon>Bacteria</taxon>
        <taxon>Pseudomonadati</taxon>
        <taxon>Pseudomonadota</taxon>
        <taxon>Betaproteobacteria</taxon>
        <taxon>Burkholderiales</taxon>
        <taxon>Thiomonas</taxon>
    </lineage>
</organism>
<accession>A0A8I1MWJ8</accession>
<evidence type="ECO:0000313" key="3">
    <source>
        <dbReference type="Proteomes" id="UP000664800"/>
    </source>
</evidence>
<evidence type="ECO:0000313" key="2">
    <source>
        <dbReference type="EMBL" id="MBN8744235.1"/>
    </source>
</evidence>
<protein>
    <submittedName>
        <fullName evidence="2">Uncharacterized protein</fullName>
    </submittedName>
</protein>
<comment type="caution">
    <text evidence="2">The sequence shown here is derived from an EMBL/GenBank/DDBJ whole genome shotgun (WGS) entry which is preliminary data.</text>
</comment>
<reference evidence="2" key="1">
    <citation type="submission" date="2021-02" db="EMBL/GenBank/DDBJ databases">
        <title>Thiocyanate and organic carbon inputs drive convergent selection for specific autotrophic Afipia and Thiobacillus strains within complex microbiomes.</title>
        <authorList>
            <person name="Huddy R.J."/>
            <person name="Sachdeva R."/>
            <person name="Kadzinga F."/>
            <person name="Kantor R.S."/>
            <person name="Harrison S.T.L."/>
            <person name="Banfield J.F."/>
        </authorList>
    </citation>
    <scope>NUCLEOTIDE SEQUENCE</scope>
    <source>
        <strain evidence="2">SCN18_13_7_16_R3_B_64_19</strain>
    </source>
</reference>
<dbReference type="EMBL" id="JAFKMR010000016">
    <property type="protein sequence ID" value="MBN8744235.1"/>
    <property type="molecule type" value="Genomic_DNA"/>
</dbReference>
<feature type="region of interest" description="Disordered" evidence="1">
    <location>
        <begin position="281"/>
        <end position="301"/>
    </location>
</feature>
<dbReference type="AlphaFoldDB" id="A0A8I1MWJ8"/>
<dbReference type="Proteomes" id="UP000664800">
    <property type="component" value="Unassembled WGS sequence"/>
</dbReference>
<name>A0A8I1MWJ8_THIA3</name>
<dbReference type="Pfam" id="PF20112">
    <property type="entry name" value="DUF6502"/>
    <property type="match status" value="1"/>
</dbReference>
<dbReference type="InterPro" id="IPR045445">
    <property type="entry name" value="DUF6502"/>
</dbReference>